<dbReference type="Gene3D" id="3.40.50.1000">
    <property type="entry name" value="HAD superfamily/HAD-like"/>
    <property type="match status" value="1"/>
</dbReference>
<dbReference type="SFLD" id="SFLDF00027">
    <property type="entry name" value="p-type_atpase"/>
    <property type="match status" value="1"/>
</dbReference>
<evidence type="ECO:0000256" key="13">
    <source>
        <dbReference type="ARBA" id="ARBA00022967"/>
    </source>
</evidence>
<sequence>MKLNQNIFRFRKRNSQIQQKQNESEKLLRNFAFLDLKDLFDHFSVSGSGLTAKQAEQLQEEYGKNIITTGQSNTTLHRLVNAVVNPFNIVLLIIAVITLFTDVIYSQHPDYVTVCIILFLVIVSSLVAFIQGERSNSAAEKLSKMISNKADVLRDGVQTEIPIEDVVPGDMVRLSAGDMIPADIRFVFTKDAFVAQGSLTGESNPVEKYADIRSDREDALTDLQNIGFMGTNMVSGSATGIVLATNNETYFGSMAKSLSGDRAKNSFERGVDSVSSLLIRLMLVMVPVVLLINGFTKGDWGDALLFSITIAVGLTPEMLPVIMTSTLAKGAVLMSKHQVIVKTLGAIQTFGEMDVLCTDKTGTLTEDRIILEKYMNVVGDDDNRTLRHAFLNSYFQTGLKNLLDLAIINRAHENGIEAILNSYTRLDEIPFDFSRRRMSVLLEDRNGKQQLVTKGAVEEMLAICTYAEWNGQILKLDETLLQKVRAVYEQHNRDGLRMIAVAQKNDVAGGELSVDDERDLVLIGFVGFLDPPKESAKAAVTALDSHGVRTVVLTGDSEGVAVKVCSKVGVETSRYLTGKEVEAMDDAALSESVERCSIFAKLSPSQKERVVKALQANGHTVGYMGDGINDAPPLHQADVGISVDTAVDIAKETADIILLKKDLMVLEKGVVAGRRTFGNIVKYIKMAASGNFGNMISVIVASLFLPFLPMLPVQILTQNLLCDFSQMGIPFDNVDPEYLQKPRKWETRSIKSFLAFMGPLSSVFDILCFAVMWWIIKANTPAMAPLFQCGWFVFGTVSQVLVIHMIRSGKIPFVQSMAAKPLLLSTTIVALAAVLVGFSALASGLDMTPLPLGFLPWLVLLLAGYCLSTQFFKAIYIRRFGEWL</sequence>
<keyword evidence="20" id="KW-0378">Hydrolase</keyword>
<dbReference type="SUPFAM" id="SSF81665">
    <property type="entry name" value="Calcium ATPase, transmembrane domain M"/>
    <property type="match status" value="1"/>
</dbReference>
<evidence type="ECO:0000256" key="16">
    <source>
        <dbReference type="ARBA" id="ARBA00029806"/>
    </source>
</evidence>
<evidence type="ECO:0000256" key="14">
    <source>
        <dbReference type="ARBA" id="ARBA00022989"/>
    </source>
</evidence>
<reference evidence="20 21" key="1">
    <citation type="submission" date="2015-09" db="EMBL/GenBank/DDBJ databases">
        <authorList>
            <consortium name="Pathogen Informatics"/>
        </authorList>
    </citation>
    <scope>NUCLEOTIDE SEQUENCE [LARGE SCALE GENOMIC DNA]</scope>
    <source>
        <strain evidence="20 21">2789STDY5608850</strain>
    </source>
</reference>
<dbReference type="SFLD" id="SFLDG00002">
    <property type="entry name" value="C1.7:_P-type_atpase_like"/>
    <property type="match status" value="1"/>
</dbReference>
<dbReference type="NCBIfam" id="NF011702">
    <property type="entry name" value="PRK15122.1"/>
    <property type="match status" value="1"/>
</dbReference>
<evidence type="ECO:0000256" key="7">
    <source>
        <dbReference type="ARBA" id="ARBA00022519"/>
    </source>
</evidence>
<keyword evidence="14 18" id="KW-1133">Transmembrane helix</keyword>
<keyword evidence="13" id="KW-1278">Translocase</keyword>
<feature type="transmembrane region" description="Helical" evidence="18">
    <location>
        <begin position="274"/>
        <end position="292"/>
    </location>
</feature>
<dbReference type="Pfam" id="PF13246">
    <property type="entry name" value="Cation_ATPase"/>
    <property type="match status" value="1"/>
</dbReference>
<dbReference type="SMART" id="SM00831">
    <property type="entry name" value="Cation_ATPase_N"/>
    <property type="match status" value="1"/>
</dbReference>
<dbReference type="PROSITE" id="PS00154">
    <property type="entry name" value="ATPASE_E1_E2"/>
    <property type="match status" value="1"/>
</dbReference>
<keyword evidence="11" id="KW-0067">ATP-binding</keyword>
<dbReference type="Gene3D" id="3.40.1110.10">
    <property type="entry name" value="Calcium-transporting ATPase, cytoplasmic domain N"/>
    <property type="match status" value="1"/>
</dbReference>
<feature type="transmembrane region" description="Helical" evidence="18">
    <location>
        <begin position="854"/>
        <end position="876"/>
    </location>
</feature>
<dbReference type="EMBL" id="CYZE01000018">
    <property type="protein sequence ID" value="CUP10864.1"/>
    <property type="molecule type" value="Genomic_DNA"/>
</dbReference>
<dbReference type="InterPro" id="IPR004014">
    <property type="entry name" value="ATPase_P-typ_cation-transptr_N"/>
</dbReference>
<dbReference type="GO" id="GO:0016887">
    <property type="term" value="F:ATP hydrolysis activity"/>
    <property type="evidence" value="ECO:0007669"/>
    <property type="project" value="InterPro"/>
</dbReference>
<dbReference type="InterPro" id="IPR059000">
    <property type="entry name" value="ATPase_P-type_domA"/>
</dbReference>
<evidence type="ECO:0000256" key="2">
    <source>
        <dbReference type="ARBA" id="ARBA00004429"/>
    </source>
</evidence>
<dbReference type="Pfam" id="PF00690">
    <property type="entry name" value="Cation_ATPase_N"/>
    <property type="match status" value="1"/>
</dbReference>
<dbReference type="Proteomes" id="UP000095651">
    <property type="component" value="Unassembled WGS sequence"/>
</dbReference>
<dbReference type="CDD" id="cd02077">
    <property type="entry name" value="P-type_ATPase_Mg"/>
    <property type="match status" value="1"/>
</dbReference>
<keyword evidence="15 18" id="KW-0472">Membrane</keyword>
<evidence type="ECO:0000256" key="8">
    <source>
        <dbReference type="ARBA" id="ARBA00022553"/>
    </source>
</evidence>
<dbReference type="EC" id="7.2.2.14" evidence="4"/>
<dbReference type="RefSeq" id="WP_055659278.1">
    <property type="nucleotide sequence ID" value="NZ_CABIXC010000018.1"/>
</dbReference>
<dbReference type="InterPro" id="IPR006068">
    <property type="entry name" value="ATPase_P-typ_cation-transptr_C"/>
</dbReference>
<evidence type="ECO:0000256" key="17">
    <source>
        <dbReference type="ARBA" id="ARBA00047295"/>
    </source>
</evidence>
<evidence type="ECO:0000313" key="20">
    <source>
        <dbReference type="EMBL" id="CUP10864.1"/>
    </source>
</evidence>
<protein>
    <recommendedName>
        <fullName evidence="5">Magnesium-transporting ATPase, P-type 1</fullName>
        <ecNumber evidence="4">7.2.2.14</ecNumber>
    </recommendedName>
    <alternativeName>
        <fullName evidence="16">Mg(2+) transport ATPase, P-type 1</fullName>
    </alternativeName>
</protein>
<evidence type="ECO:0000256" key="11">
    <source>
        <dbReference type="ARBA" id="ARBA00022840"/>
    </source>
</evidence>
<dbReference type="NCBIfam" id="TIGR01494">
    <property type="entry name" value="ATPase_P-type"/>
    <property type="match status" value="3"/>
</dbReference>
<name>A0A174KFD7_9FIRM</name>
<organism evidence="20 21">
    <name type="scientific">Hungatella hathewayi</name>
    <dbReference type="NCBI Taxonomy" id="154046"/>
    <lineage>
        <taxon>Bacteria</taxon>
        <taxon>Bacillati</taxon>
        <taxon>Bacillota</taxon>
        <taxon>Clostridia</taxon>
        <taxon>Lachnospirales</taxon>
        <taxon>Lachnospiraceae</taxon>
        <taxon>Hungatella</taxon>
    </lineage>
</organism>
<evidence type="ECO:0000313" key="21">
    <source>
        <dbReference type="Proteomes" id="UP000095651"/>
    </source>
</evidence>
<keyword evidence="8" id="KW-0597">Phosphoprotein</keyword>
<feature type="transmembrane region" description="Helical" evidence="18">
    <location>
        <begin position="111"/>
        <end position="130"/>
    </location>
</feature>
<feature type="transmembrane region" description="Helical" evidence="18">
    <location>
        <begin position="87"/>
        <end position="105"/>
    </location>
</feature>
<dbReference type="SUPFAM" id="SSF81660">
    <property type="entry name" value="Metal cation-transporting ATPase, ATP-binding domain N"/>
    <property type="match status" value="1"/>
</dbReference>
<dbReference type="InterPro" id="IPR018303">
    <property type="entry name" value="ATPase_P-typ_P_site"/>
</dbReference>
<keyword evidence="12" id="KW-0460">Magnesium</keyword>
<dbReference type="NCBIfam" id="TIGR01524">
    <property type="entry name" value="ATPase-IIIB_Mg"/>
    <property type="match status" value="1"/>
</dbReference>
<dbReference type="Pfam" id="PF00689">
    <property type="entry name" value="Cation_ATPase_C"/>
    <property type="match status" value="1"/>
</dbReference>
<dbReference type="InterPro" id="IPR008250">
    <property type="entry name" value="ATPase_P-typ_transduc_dom_A_sf"/>
</dbReference>
<dbReference type="GO" id="GO:0015444">
    <property type="term" value="F:P-type magnesium transporter activity"/>
    <property type="evidence" value="ECO:0007669"/>
    <property type="project" value="UniProtKB-EC"/>
</dbReference>
<dbReference type="InterPro" id="IPR006415">
    <property type="entry name" value="P-type_ATPase_IIIB"/>
</dbReference>
<feature type="transmembrane region" description="Helical" evidence="18">
    <location>
        <begin position="304"/>
        <end position="328"/>
    </location>
</feature>
<comment type="function">
    <text evidence="1">Mediates magnesium influx to the cytosol.</text>
</comment>
<feature type="transmembrane region" description="Helical" evidence="18">
    <location>
        <begin position="753"/>
        <end position="776"/>
    </location>
</feature>
<dbReference type="InterPro" id="IPR036412">
    <property type="entry name" value="HAD-like_sf"/>
</dbReference>
<feature type="transmembrane region" description="Helical" evidence="18">
    <location>
        <begin position="822"/>
        <end position="842"/>
    </location>
</feature>
<keyword evidence="7" id="KW-0997">Cell inner membrane</keyword>
<evidence type="ECO:0000256" key="18">
    <source>
        <dbReference type="SAM" id="Phobius"/>
    </source>
</evidence>
<comment type="catalytic activity">
    <reaction evidence="17">
        <text>Mg(2+)(out) + ATP + H2O = Mg(2+)(in) + ADP + phosphate + H(+)</text>
        <dbReference type="Rhea" id="RHEA:10260"/>
        <dbReference type="ChEBI" id="CHEBI:15377"/>
        <dbReference type="ChEBI" id="CHEBI:15378"/>
        <dbReference type="ChEBI" id="CHEBI:18420"/>
        <dbReference type="ChEBI" id="CHEBI:30616"/>
        <dbReference type="ChEBI" id="CHEBI:43474"/>
        <dbReference type="ChEBI" id="CHEBI:456216"/>
        <dbReference type="EC" id="7.2.2.14"/>
    </reaction>
</comment>
<comment type="similarity">
    <text evidence="3">Belongs to the cation transport ATPase (P-type) (TC 3.A.3) family. Type IIIB subfamily.</text>
</comment>
<dbReference type="Pfam" id="PF00122">
    <property type="entry name" value="E1-E2_ATPase"/>
    <property type="match status" value="1"/>
</dbReference>
<dbReference type="SFLD" id="SFLDS00003">
    <property type="entry name" value="Haloacid_Dehalogenase"/>
    <property type="match status" value="1"/>
</dbReference>
<evidence type="ECO:0000256" key="3">
    <source>
        <dbReference type="ARBA" id="ARBA00008746"/>
    </source>
</evidence>
<evidence type="ECO:0000256" key="1">
    <source>
        <dbReference type="ARBA" id="ARBA00003954"/>
    </source>
</evidence>
<dbReference type="InterPro" id="IPR001757">
    <property type="entry name" value="P_typ_ATPase"/>
</dbReference>
<dbReference type="PANTHER" id="PTHR42861">
    <property type="entry name" value="CALCIUM-TRANSPORTING ATPASE"/>
    <property type="match status" value="1"/>
</dbReference>
<dbReference type="InterPro" id="IPR023298">
    <property type="entry name" value="ATPase_P-typ_TM_dom_sf"/>
</dbReference>
<evidence type="ECO:0000256" key="6">
    <source>
        <dbReference type="ARBA" id="ARBA00022475"/>
    </source>
</evidence>
<evidence type="ECO:0000256" key="15">
    <source>
        <dbReference type="ARBA" id="ARBA00023136"/>
    </source>
</evidence>
<evidence type="ECO:0000256" key="10">
    <source>
        <dbReference type="ARBA" id="ARBA00022741"/>
    </source>
</evidence>
<dbReference type="InterPro" id="IPR044492">
    <property type="entry name" value="P_typ_ATPase_HD_dom"/>
</dbReference>
<evidence type="ECO:0000256" key="12">
    <source>
        <dbReference type="ARBA" id="ARBA00022842"/>
    </source>
</evidence>
<dbReference type="SUPFAM" id="SSF81653">
    <property type="entry name" value="Calcium ATPase, transduction domain A"/>
    <property type="match status" value="1"/>
</dbReference>
<evidence type="ECO:0000256" key="9">
    <source>
        <dbReference type="ARBA" id="ARBA00022692"/>
    </source>
</evidence>
<evidence type="ECO:0000259" key="19">
    <source>
        <dbReference type="SMART" id="SM00831"/>
    </source>
</evidence>
<proteinExistence type="inferred from homology"/>
<keyword evidence="9 18" id="KW-0812">Transmembrane</keyword>
<dbReference type="InterPro" id="IPR023214">
    <property type="entry name" value="HAD_sf"/>
</dbReference>
<dbReference type="InterPro" id="IPR023299">
    <property type="entry name" value="ATPase_P-typ_cyto_dom_N"/>
</dbReference>
<evidence type="ECO:0000256" key="5">
    <source>
        <dbReference type="ARBA" id="ARBA00013555"/>
    </source>
</evidence>
<gene>
    <name evidence="20" type="primary">mgtA_2</name>
    <name evidence="20" type="ORF">ERS852407_04993</name>
</gene>
<dbReference type="Gene3D" id="1.20.1110.10">
    <property type="entry name" value="Calcium-transporting ATPase, transmembrane domain"/>
    <property type="match status" value="1"/>
</dbReference>
<dbReference type="Gene3D" id="2.70.150.10">
    <property type="entry name" value="Calcium-transporting ATPase, cytoplasmic transduction domain A"/>
    <property type="match status" value="1"/>
</dbReference>
<evidence type="ECO:0000256" key="4">
    <source>
        <dbReference type="ARBA" id="ARBA00012786"/>
    </source>
</evidence>
<dbReference type="AlphaFoldDB" id="A0A174KFD7"/>
<dbReference type="GO" id="GO:0005886">
    <property type="term" value="C:plasma membrane"/>
    <property type="evidence" value="ECO:0007669"/>
    <property type="project" value="UniProtKB-SubCell"/>
</dbReference>
<comment type="subcellular location">
    <subcellularLocation>
        <location evidence="2">Cell inner membrane</location>
        <topology evidence="2">Multi-pass membrane protein</topology>
    </subcellularLocation>
</comment>
<keyword evidence="10" id="KW-0547">Nucleotide-binding</keyword>
<accession>A0A174KFD7</accession>
<dbReference type="PRINTS" id="PR01836">
    <property type="entry name" value="MGATPASE"/>
</dbReference>
<keyword evidence="6" id="KW-1003">Cell membrane</keyword>
<dbReference type="SUPFAM" id="SSF56784">
    <property type="entry name" value="HAD-like"/>
    <property type="match status" value="1"/>
</dbReference>
<feature type="domain" description="Cation-transporting P-type ATPase N-terminal" evidence="19">
    <location>
        <begin position="30"/>
        <end position="103"/>
    </location>
</feature>
<dbReference type="GO" id="GO:0005524">
    <property type="term" value="F:ATP binding"/>
    <property type="evidence" value="ECO:0007669"/>
    <property type="project" value="UniProtKB-KW"/>
</dbReference>
<feature type="transmembrane region" description="Helical" evidence="18">
    <location>
        <begin position="782"/>
        <end position="802"/>
    </location>
</feature>